<feature type="compositionally biased region" description="Polar residues" evidence="1">
    <location>
        <begin position="158"/>
        <end position="168"/>
    </location>
</feature>
<comment type="caution">
    <text evidence="2">The sequence shown here is derived from an EMBL/GenBank/DDBJ whole genome shotgun (WGS) entry which is preliminary data.</text>
</comment>
<evidence type="ECO:0000256" key="1">
    <source>
        <dbReference type="SAM" id="MobiDB-lite"/>
    </source>
</evidence>
<dbReference type="Proteomes" id="UP001194580">
    <property type="component" value="Unassembled WGS sequence"/>
</dbReference>
<gene>
    <name evidence="2" type="ORF">BGZ95_006342</name>
</gene>
<feature type="region of interest" description="Disordered" evidence="1">
    <location>
        <begin position="122"/>
        <end position="203"/>
    </location>
</feature>
<feature type="non-terminal residue" evidence="2">
    <location>
        <position position="1"/>
    </location>
</feature>
<dbReference type="EMBL" id="JAAAIL010002955">
    <property type="protein sequence ID" value="KAG0253390.1"/>
    <property type="molecule type" value="Genomic_DNA"/>
</dbReference>
<organism evidence="2 3">
    <name type="scientific">Linnemannia exigua</name>
    <dbReference type="NCBI Taxonomy" id="604196"/>
    <lineage>
        <taxon>Eukaryota</taxon>
        <taxon>Fungi</taxon>
        <taxon>Fungi incertae sedis</taxon>
        <taxon>Mucoromycota</taxon>
        <taxon>Mortierellomycotina</taxon>
        <taxon>Mortierellomycetes</taxon>
        <taxon>Mortierellales</taxon>
        <taxon>Mortierellaceae</taxon>
        <taxon>Linnemannia</taxon>
    </lineage>
</organism>
<keyword evidence="3" id="KW-1185">Reference proteome</keyword>
<evidence type="ECO:0000313" key="3">
    <source>
        <dbReference type="Proteomes" id="UP001194580"/>
    </source>
</evidence>
<proteinExistence type="predicted"/>
<feature type="compositionally biased region" description="Low complexity" evidence="1">
    <location>
        <begin position="184"/>
        <end position="196"/>
    </location>
</feature>
<reference evidence="2" key="1">
    <citation type="journal article" date="2020" name="Fungal Divers.">
        <title>Resolving the Mortierellaceae phylogeny through synthesis of multi-gene phylogenetics and phylogenomics.</title>
        <authorList>
            <person name="Vandepol N."/>
            <person name="Liber J."/>
            <person name="Desiro A."/>
            <person name="Na H."/>
            <person name="Kennedy M."/>
            <person name="Barry K."/>
            <person name="Grigoriev I.V."/>
            <person name="Miller A.N."/>
            <person name="O'Donnell K."/>
            <person name="Stajich J.E."/>
            <person name="Bonito G."/>
        </authorList>
    </citation>
    <scope>NUCLEOTIDE SEQUENCE</scope>
    <source>
        <strain evidence="2">NRRL 28262</strain>
    </source>
</reference>
<evidence type="ECO:0000313" key="2">
    <source>
        <dbReference type="EMBL" id="KAG0253390.1"/>
    </source>
</evidence>
<name>A0AAD4H147_9FUNG</name>
<sequence>YPAISEPNFFDAELSKDHDAFDWNDFHYTDVQGHMANTTRFFDTFAHEIIDSGEAGSDLGKRTLGFLNTVRISAANDASKISRLRENIYYDALGIKHGNNKERSLLTLEALAATKTAVELVRKTYRKPEPPKDKAKKPDNKFRKDKSGTDDKPKPQQAEKSQYNNKSGYKSDSGRSGSKHRSKSVGGSSKKQSDQGNDGEKSE</sequence>
<protein>
    <submittedName>
        <fullName evidence="2">Uncharacterized protein</fullName>
    </submittedName>
</protein>
<accession>A0AAD4H147</accession>
<dbReference type="AlphaFoldDB" id="A0AAD4H147"/>
<feature type="compositionally biased region" description="Basic and acidic residues" evidence="1">
    <location>
        <begin position="122"/>
        <end position="154"/>
    </location>
</feature>